<dbReference type="PANTHER" id="PTHR40202">
    <property type="match status" value="1"/>
</dbReference>
<dbReference type="InterPro" id="IPR052567">
    <property type="entry name" value="OP_Dioxygenase"/>
</dbReference>
<accession>A0A6J6H9I2</accession>
<dbReference type="InterPro" id="IPR003607">
    <property type="entry name" value="HD/PDEase_dom"/>
</dbReference>
<protein>
    <submittedName>
        <fullName evidence="2">Unannotated protein</fullName>
    </submittedName>
</protein>
<dbReference type="PANTHER" id="PTHR40202:SF1">
    <property type="entry name" value="HD DOMAIN-CONTAINING PROTEIN"/>
    <property type="match status" value="1"/>
</dbReference>
<gene>
    <name evidence="2" type="ORF">UFOPK1827_01221</name>
    <name evidence="3" type="ORF">UFOPK3708_01169</name>
</gene>
<evidence type="ECO:0000313" key="2">
    <source>
        <dbReference type="EMBL" id="CAB4610197.1"/>
    </source>
</evidence>
<feature type="domain" description="HD" evidence="1">
    <location>
        <begin position="30"/>
        <end position="91"/>
    </location>
</feature>
<dbReference type="EMBL" id="CAEZUO010000058">
    <property type="protein sequence ID" value="CAB4610197.1"/>
    <property type="molecule type" value="Genomic_DNA"/>
</dbReference>
<dbReference type="SUPFAM" id="SSF109604">
    <property type="entry name" value="HD-domain/PDEase-like"/>
    <property type="match status" value="1"/>
</dbReference>
<evidence type="ECO:0000313" key="3">
    <source>
        <dbReference type="EMBL" id="CAB4936466.1"/>
    </source>
</evidence>
<proteinExistence type="predicted"/>
<organism evidence="2">
    <name type="scientific">freshwater metagenome</name>
    <dbReference type="NCBI Taxonomy" id="449393"/>
    <lineage>
        <taxon>unclassified sequences</taxon>
        <taxon>metagenomes</taxon>
        <taxon>ecological metagenomes</taxon>
    </lineage>
</organism>
<evidence type="ECO:0000259" key="1">
    <source>
        <dbReference type="Pfam" id="PF01966"/>
    </source>
</evidence>
<dbReference type="AlphaFoldDB" id="A0A6J6H9I2"/>
<sequence>MPSASINSIISMYSTWGNEKYDEEITQLAHALQCAALANHEGSSEELIAAALLHDIGHLFEIERNNGPDYSSDLRHEITGSEFLSDLFPQAVTAPIAMHVEAKRYLAANESGYFEGLSRGSQRSLEVQGRPFTASESATFIGLEGSADALKLRRWDDYGKVIGLDVPGLDSWIPLLSRVALEK</sequence>
<dbReference type="InterPro" id="IPR006674">
    <property type="entry name" value="HD_domain"/>
</dbReference>
<dbReference type="Gene3D" id="1.10.3210.10">
    <property type="entry name" value="Hypothetical protein af1432"/>
    <property type="match status" value="1"/>
</dbReference>
<dbReference type="EMBL" id="CAFBNA010000070">
    <property type="protein sequence ID" value="CAB4936466.1"/>
    <property type="molecule type" value="Genomic_DNA"/>
</dbReference>
<reference evidence="2" key="1">
    <citation type="submission" date="2020-05" db="EMBL/GenBank/DDBJ databases">
        <authorList>
            <person name="Chiriac C."/>
            <person name="Salcher M."/>
            <person name="Ghai R."/>
            <person name="Kavagutti S V."/>
        </authorList>
    </citation>
    <scope>NUCLEOTIDE SEQUENCE</scope>
</reference>
<dbReference type="Pfam" id="PF01966">
    <property type="entry name" value="HD"/>
    <property type="match status" value="1"/>
</dbReference>
<name>A0A6J6H9I2_9ZZZZ</name>
<dbReference type="CDD" id="cd00077">
    <property type="entry name" value="HDc"/>
    <property type="match status" value="1"/>
</dbReference>